<dbReference type="Proteomes" id="UP001415857">
    <property type="component" value="Unassembled WGS sequence"/>
</dbReference>
<dbReference type="SMART" id="SM00257">
    <property type="entry name" value="LysM"/>
    <property type="match status" value="1"/>
</dbReference>
<dbReference type="SUPFAM" id="SSF54106">
    <property type="entry name" value="LysM domain"/>
    <property type="match status" value="1"/>
</dbReference>
<feature type="compositionally biased region" description="Basic and acidic residues" evidence="1">
    <location>
        <begin position="17"/>
        <end position="27"/>
    </location>
</feature>
<organism evidence="3 4">
    <name type="scientific">Liquidambar formosana</name>
    <name type="common">Formosan gum</name>
    <dbReference type="NCBI Taxonomy" id="63359"/>
    <lineage>
        <taxon>Eukaryota</taxon>
        <taxon>Viridiplantae</taxon>
        <taxon>Streptophyta</taxon>
        <taxon>Embryophyta</taxon>
        <taxon>Tracheophyta</taxon>
        <taxon>Spermatophyta</taxon>
        <taxon>Magnoliopsida</taxon>
        <taxon>eudicotyledons</taxon>
        <taxon>Gunneridae</taxon>
        <taxon>Pentapetalae</taxon>
        <taxon>Saxifragales</taxon>
        <taxon>Altingiaceae</taxon>
        <taxon>Liquidambar</taxon>
    </lineage>
</organism>
<dbReference type="EMBL" id="JBBPBK010000011">
    <property type="protein sequence ID" value="KAK9275435.1"/>
    <property type="molecule type" value="Genomic_DNA"/>
</dbReference>
<evidence type="ECO:0000256" key="1">
    <source>
        <dbReference type="SAM" id="MobiDB-lite"/>
    </source>
</evidence>
<feature type="compositionally biased region" description="Low complexity" evidence="1">
    <location>
        <begin position="28"/>
        <end position="53"/>
    </location>
</feature>
<dbReference type="AlphaFoldDB" id="A0AAP0REB9"/>
<sequence length="393" mass="42993">MRMERERGNGNYNQFDSDDHVVRRRDSSPVISSRLFPISSSPSPSQSSSSTSSVNGRGSYIEHQVSKMDTLAGVAIKYGVEVADIKRMNGLVTDLQMFALKTLQIPLPGRHPPSPCLSNGADASGQSNTDRTPPRRMHCDLFESFQSLRLNSSQQQVSPAMSSLQGYYGLKPTDQKTSSEGFEMAVYRKEGAHYLEDEPFSNHSLGYNPPLNRHRKSRSLVNGFLEENSQLANDITVTEAREGDSDKWNEKLVRRRQKSEADFSSRAPEMLLMEDSSSSGGFSATKGKGLALRPKAASRTTSAADAEAGWLSPIPIGLGDSLVADIFSGVRKSSSTSSLQDQDSNCSSSSIWSTSKWSLMPDLQARSTAAITRPIFDGLPKPLTGRRNKTALD</sequence>
<dbReference type="PANTHER" id="PTHR20932:SF55">
    <property type="entry name" value="LYSM DOMAIN-CONTAINING PROTEIN"/>
    <property type="match status" value="1"/>
</dbReference>
<name>A0AAP0REB9_LIQFO</name>
<evidence type="ECO:0000313" key="4">
    <source>
        <dbReference type="Proteomes" id="UP001415857"/>
    </source>
</evidence>
<gene>
    <name evidence="3" type="ORF">L1049_022700</name>
</gene>
<dbReference type="PROSITE" id="PS51782">
    <property type="entry name" value="LYSM"/>
    <property type="match status" value="1"/>
</dbReference>
<dbReference type="CDD" id="cd00118">
    <property type="entry name" value="LysM"/>
    <property type="match status" value="1"/>
</dbReference>
<accession>A0AAP0REB9</accession>
<evidence type="ECO:0000259" key="2">
    <source>
        <dbReference type="PROSITE" id="PS51782"/>
    </source>
</evidence>
<keyword evidence="4" id="KW-1185">Reference proteome</keyword>
<feature type="region of interest" description="Disordered" evidence="1">
    <location>
        <begin position="1"/>
        <end position="56"/>
    </location>
</feature>
<protein>
    <recommendedName>
        <fullName evidence="2">LysM domain-containing protein</fullName>
    </recommendedName>
</protein>
<reference evidence="3 4" key="1">
    <citation type="journal article" date="2024" name="Plant J.">
        <title>Genome sequences and population genomics reveal climatic adaptation and genomic divergence between two closely related sweetgum species.</title>
        <authorList>
            <person name="Xu W.Q."/>
            <person name="Ren C.Q."/>
            <person name="Zhang X.Y."/>
            <person name="Comes H.P."/>
            <person name="Liu X.H."/>
            <person name="Li Y.G."/>
            <person name="Kettle C.J."/>
            <person name="Jalonen R."/>
            <person name="Gaisberger H."/>
            <person name="Ma Y.Z."/>
            <person name="Qiu Y.X."/>
        </authorList>
    </citation>
    <scope>NUCLEOTIDE SEQUENCE [LARGE SCALE GENOMIC DNA]</scope>
    <source>
        <strain evidence="3">Hangzhou</strain>
    </source>
</reference>
<dbReference type="InterPro" id="IPR018392">
    <property type="entry name" value="LysM"/>
</dbReference>
<dbReference type="InterPro" id="IPR036779">
    <property type="entry name" value="LysM_dom_sf"/>
</dbReference>
<dbReference type="Pfam" id="PF01476">
    <property type="entry name" value="LysM"/>
    <property type="match status" value="1"/>
</dbReference>
<dbReference type="InterPro" id="IPR045030">
    <property type="entry name" value="LYSM1-4"/>
</dbReference>
<feature type="region of interest" description="Disordered" evidence="1">
    <location>
        <begin position="274"/>
        <end position="293"/>
    </location>
</feature>
<proteinExistence type="predicted"/>
<comment type="caution">
    <text evidence="3">The sequence shown here is derived from an EMBL/GenBank/DDBJ whole genome shotgun (WGS) entry which is preliminary data.</text>
</comment>
<feature type="region of interest" description="Disordered" evidence="1">
    <location>
        <begin position="111"/>
        <end position="133"/>
    </location>
</feature>
<dbReference type="PANTHER" id="PTHR20932">
    <property type="entry name" value="LYSM AND PUTATIVE PEPTIDOGLYCAN-BINDING DOMAIN-CONTAINING PROTEIN"/>
    <property type="match status" value="1"/>
</dbReference>
<dbReference type="Gene3D" id="3.10.350.10">
    <property type="entry name" value="LysM domain"/>
    <property type="match status" value="1"/>
</dbReference>
<evidence type="ECO:0000313" key="3">
    <source>
        <dbReference type="EMBL" id="KAK9275435.1"/>
    </source>
</evidence>
<feature type="domain" description="LysM" evidence="2">
    <location>
        <begin position="61"/>
        <end position="105"/>
    </location>
</feature>